<sequence length="739" mass="79155">MQPLSQTNSLVVTVLAVDLDQFAATVVSTKLRLVCGSQRETLKSKDVAQWGAAVEFLPPVDTISISVHIKDAAACLCSGYDVFGTTSIPLSSLNCTTNGEGFFPFAHGHGGVRLAFEWSADVAPCSRVHLPWRRHAHCADCNAPVCKHCSFPSDRSGVACRACVAAKRTLVLSPITSDTTFETDSDDVIAPLSVPKPADDDQVSDFQVVGTMDSVIVVQKTHGSDAGTMYALRPTLKTPASLPGLVCAKAVVEAFDHPNVLAPLYLFQTATTAYEVTSTAARQPLSTLLGGVDEIEGAQLLARVLAGLAHVHARGYVHGAVSSTNVLLGHDGTVVLAGFEYVTPLANDGAIVDWHAFGLLVYQLFVGAGPLTEDTFLTDATCRQHGLPQTGRDICLALLSATEKSVAIDFMASDFFFGVDWTSLDTTPVPHPSDAPQLDDVPTDAFDLALLQARVFANDPDVWPLHIPAYAYARATTVGGSDFDVLGHMTTPTRDQVHLVQKMTGTDAGAHYALQSIAKATAQPPAVDVSSLRHATLVPTLYRFQNRSTAFVVTPILRGHTLRSIQTTGLDEREVAWYLAQVFLGLAYLHENGVAHGSLSLETVVVTDNATAVFARTESFVPLTAATRRADPIAFGDLLTNLLTDKTSLSDAAIDLLSAYTSGTTIDVGHSLFFSWITWDLMCLDAFHSDTSRPIGRFLSADNGRACTTFEDDFASPRVHWPRYVYPPLPPPTSTTVGS</sequence>
<dbReference type="OMA" id="ACLCSGY"/>
<dbReference type="OrthoDB" id="4062651at2759"/>
<proteinExistence type="predicted"/>
<feature type="domain" description="Protein kinase" evidence="6">
    <location>
        <begin position="203"/>
        <end position="541"/>
    </location>
</feature>
<dbReference type="EMBL" id="JH767149">
    <property type="protein sequence ID" value="EQC35968.1"/>
    <property type="molecule type" value="Genomic_DNA"/>
</dbReference>
<dbReference type="InterPro" id="IPR011009">
    <property type="entry name" value="Kinase-like_dom_sf"/>
</dbReference>
<dbReference type="SMART" id="SM00220">
    <property type="entry name" value="S_TKc"/>
    <property type="match status" value="1"/>
</dbReference>
<dbReference type="Proteomes" id="UP000030762">
    <property type="component" value="Unassembled WGS sequence"/>
</dbReference>
<dbReference type="Gene3D" id="3.30.200.20">
    <property type="entry name" value="Phosphorylase Kinase, domain 1"/>
    <property type="match status" value="1"/>
</dbReference>
<dbReference type="VEuPathDB" id="FungiDB:SDRG_06710"/>
<keyword evidence="1" id="KW-0723">Serine/threonine-protein kinase</keyword>
<evidence type="ECO:0000259" key="6">
    <source>
        <dbReference type="PROSITE" id="PS50011"/>
    </source>
</evidence>
<evidence type="ECO:0000313" key="8">
    <source>
        <dbReference type="Proteomes" id="UP000030762"/>
    </source>
</evidence>
<gene>
    <name evidence="7" type="ORF">SDRG_06710</name>
</gene>
<keyword evidence="4" id="KW-0418">Kinase</keyword>
<dbReference type="InterPro" id="IPR000719">
    <property type="entry name" value="Prot_kinase_dom"/>
</dbReference>
<evidence type="ECO:0000256" key="3">
    <source>
        <dbReference type="ARBA" id="ARBA00022741"/>
    </source>
</evidence>
<evidence type="ECO:0000256" key="4">
    <source>
        <dbReference type="ARBA" id="ARBA00022777"/>
    </source>
</evidence>
<evidence type="ECO:0000256" key="2">
    <source>
        <dbReference type="ARBA" id="ARBA00022679"/>
    </source>
</evidence>
<dbReference type="AlphaFoldDB" id="T0RUA2"/>
<dbReference type="PROSITE" id="PS50011">
    <property type="entry name" value="PROTEIN_KINASE_DOM"/>
    <property type="match status" value="1"/>
</dbReference>
<keyword evidence="8" id="KW-1185">Reference proteome</keyword>
<keyword evidence="2" id="KW-0808">Transferase</keyword>
<organism evidence="7 8">
    <name type="scientific">Saprolegnia diclina (strain VS20)</name>
    <dbReference type="NCBI Taxonomy" id="1156394"/>
    <lineage>
        <taxon>Eukaryota</taxon>
        <taxon>Sar</taxon>
        <taxon>Stramenopiles</taxon>
        <taxon>Oomycota</taxon>
        <taxon>Saprolegniomycetes</taxon>
        <taxon>Saprolegniales</taxon>
        <taxon>Saprolegniaceae</taxon>
        <taxon>Saprolegnia</taxon>
    </lineage>
</organism>
<protein>
    <recommendedName>
        <fullName evidence="6">Protein kinase domain-containing protein</fullName>
    </recommendedName>
</protein>
<keyword evidence="3" id="KW-0547">Nucleotide-binding</keyword>
<dbReference type="eggNOG" id="KOG0603">
    <property type="taxonomic scope" value="Eukaryota"/>
</dbReference>
<keyword evidence="5" id="KW-0067">ATP-binding</keyword>
<dbReference type="STRING" id="1156394.T0RUA2"/>
<dbReference type="RefSeq" id="XP_008610730.1">
    <property type="nucleotide sequence ID" value="XM_008612508.1"/>
</dbReference>
<dbReference type="GO" id="GO:0004674">
    <property type="term" value="F:protein serine/threonine kinase activity"/>
    <property type="evidence" value="ECO:0007669"/>
    <property type="project" value="UniProtKB-KW"/>
</dbReference>
<name>T0RUA2_SAPDV</name>
<accession>T0RUA2</accession>
<dbReference type="SUPFAM" id="SSF56112">
    <property type="entry name" value="Protein kinase-like (PK-like)"/>
    <property type="match status" value="2"/>
</dbReference>
<evidence type="ECO:0000256" key="5">
    <source>
        <dbReference type="ARBA" id="ARBA00022840"/>
    </source>
</evidence>
<evidence type="ECO:0000256" key="1">
    <source>
        <dbReference type="ARBA" id="ARBA00022527"/>
    </source>
</evidence>
<dbReference type="PANTHER" id="PTHR24351">
    <property type="entry name" value="RIBOSOMAL PROTEIN S6 KINASE"/>
    <property type="match status" value="1"/>
</dbReference>
<dbReference type="Gene3D" id="1.10.510.10">
    <property type="entry name" value="Transferase(Phosphotransferase) domain 1"/>
    <property type="match status" value="2"/>
</dbReference>
<dbReference type="GO" id="GO:0005524">
    <property type="term" value="F:ATP binding"/>
    <property type="evidence" value="ECO:0007669"/>
    <property type="project" value="UniProtKB-KW"/>
</dbReference>
<evidence type="ECO:0000313" key="7">
    <source>
        <dbReference type="EMBL" id="EQC35968.1"/>
    </source>
</evidence>
<reference evidence="7 8" key="1">
    <citation type="submission" date="2012-04" db="EMBL/GenBank/DDBJ databases">
        <title>The Genome Sequence of Saprolegnia declina VS20.</title>
        <authorList>
            <consortium name="The Broad Institute Genome Sequencing Platform"/>
            <person name="Russ C."/>
            <person name="Nusbaum C."/>
            <person name="Tyler B."/>
            <person name="van West P."/>
            <person name="Dieguez-Uribeondo J."/>
            <person name="de Bruijn I."/>
            <person name="Tripathy S."/>
            <person name="Jiang R."/>
            <person name="Young S.K."/>
            <person name="Zeng Q."/>
            <person name="Gargeya S."/>
            <person name="Fitzgerald M."/>
            <person name="Haas B."/>
            <person name="Abouelleil A."/>
            <person name="Alvarado L."/>
            <person name="Arachchi H.M."/>
            <person name="Berlin A."/>
            <person name="Chapman S.B."/>
            <person name="Goldberg J."/>
            <person name="Griggs A."/>
            <person name="Gujja S."/>
            <person name="Hansen M."/>
            <person name="Howarth C."/>
            <person name="Imamovic A."/>
            <person name="Larimer J."/>
            <person name="McCowen C."/>
            <person name="Montmayeur A."/>
            <person name="Murphy C."/>
            <person name="Neiman D."/>
            <person name="Pearson M."/>
            <person name="Priest M."/>
            <person name="Roberts A."/>
            <person name="Saif S."/>
            <person name="Shea T."/>
            <person name="Sisk P."/>
            <person name="Sykes S."/>
            <person name="Wortman J."/>
            <person name="Nusbaum C."/>
            <person name="Birren B."/>
        </authorList>
    </citation>
    <scope>NUCLEOTIDE SEQUENCE [LARGE SCALE GENOMIC DNA]</scope>
    <source>
        <strain evidence="7 8">VS20</strain>
    </source>
</reference>
<dbReference type="GeneID" id="19947437"/>
<dbReference type="InParanoid" id="T0RUA2"/>